<dbReference type="SUPFAM" id="SSF52058">
    <property type="entry name" value="L domain-like"/>
    <property type="match status" value="1"/>
</dbReference>
<dbReference type="OrthoDB" id="643377at2759"/>
<feature type="domain" description="Ig-like" evidence="8">
    <location>
        <begin position="264"/>
        <end position="363"/>
    </location>
</feature>
<accession>A0A482WR54</accession>
<keyword evidence="1" id="KW-0433">Leucine-rich repeat</keyword>
<comment type="caution">
    <text evidence="9">The sequence shown here is derived from an EMBL/GenBank/DDBJ whole genome shotgun (WGS) entry which is preliminary data.</text>
</comment>
<keyword evidence="10" id="KW-1185">Reference proteome</keyword>
<dbReference type="InterPro" id="IPR003591">
    <property type="entry name" value="Leu-rich_rpt_typical-subtyp"/>
</dbReference>
<feature type="region of interest" description="Disordered" evidence="5">
    <location>
        <begin position="577"/>
        <end position="598"/>
    </location>
</feature>
<dbReference type="InterPro" id="IPR003599">
    <property type="entry name" value="Ig_sub"/>
</dbReference>
<dbReference type="EMBL" id="QKKF02027168">
    <property type="protein sequence ID" value="RZF35993.1"/>
    <property type="molecule type" value="Genomic_DNA"/>
</dbReference>
<dbReference type="PROSITE" id="PS51450">
    <property type="entry name" value="LRR"/>
    <property type="match status" value="2"/>
</dbReference>
<dbReference type="SMART" id="SM00369">
    <property type="entry name" value="LRR_TYP"/>
    <property type="match status" value="6"/>
</dbReference>
<dbReference type="SMART" id="SM00409">
    <property type="entry name" value="IG"/>
    <property type="match status" value="1"/>
</dbReference>
<dbReference type="SMART" id="SM00408">
    <property type="entry name" value="IGc2"/>
    <property type="match status" value="1"/>
</dbReference>
<dbReference type="SMART" id="SM00082">
    <property type="entry name" value="LRRCT"/>
    <property type="match status" value="1"/>
</dbReference>
<dbReference type="Gene3D" id="2.60.40.10">
    <property type="entry name" value="Immunoglobulins"/>
    <property type="match status" value="1"/>
</dbReference>
<keyword evidence="6" id="KW-1133">Transmembrane helix</keyword>
<evidence type="ECO:0000313" key="10">
    <source>
        <dbReference type="Proteomes" id="UP000291343"/>
    </source>
</evidence>
<dbReference type="InterPro" id="IPR032675">
    <property type="entry name" value="LRR_dom_sf"/>
</dbReference>
<evidence type="ECO:0000256" key="5">
    <source>
        <dbReference type="SAM" id="MobiDB-lite"/>
    </source>
</evidence>
<dbReference type="PANTHER" id="PTHR24366">
    <property type="entry name" value="IG(IMMUNOGLOBULIN) AND LRR(LEUCINE RICH REPEAT) DOMAINS"/>
    <property type="match status" value="1"/>
</dbReference>
<feature type="compositionally biased region" description="Pro residues" evidence="5">
    <location>
        <begin position="466"/>
        <end position="478"/>
    </location>
</feature>
<sequence length="637" mass="68740">MMRWLWLVLVAGCGGLRGVVPTDPCPPVCVCKWKSGKQTVECTDRGLINVPPGIQPENQVLDMSGNNLQILPADMFVRAELLNLQRVYLRACKIGQVDDRAFFGLSNLVELDLSHNLLTAVPSNMFRDVPSLRDINLAHNPIQKIDSHAFRTVPGLVKLDLSHCELQAIAPMAFDGVELLEALKLNGNRLSQLKHKTVETLSRLHGVELHDNPWHCDCHLRAVKLWLVGNNIPYPVAPVCRGGPDRVLDRSFSELQVDDFACRPVVRGDSRRVEAVSGGNASVVCRVESTPEAHISWYWNGRLLLNNSAFSSFQRVYVYESGRFQKKSTLVLTNAQEADSGDFFCVAENRAGNAEGNYTLYVSPRLVGMATRNGGEIAGLSAALVVLILFILLAILLLLVRLRRMPFTTETKTPGRIDAVANGGSVIAAAGPDKVIVATPVTGVETSSFSERTKPVPGELNLNPVQKPPRVPGEPPDSNPDLINDTKTRPDGEGDEPVVIAVGGGSHPQSYLYPGGGGGGTWEVDLRRGGDGSSTNFCFDTNDKTPIMDEEYSCRAALEGGGYPADYGLPIMPSVSTSEGGGGGGGGCSPTQQHPSAKTLRVWQRGVPVLPPVTALKRVLSRNSPDEGYQEGCGTDV</sequence>
<evidence type="ECO:0000256" key="1">
    <source>
        <dbReference type="ARBA" id="ARBA00022614"/>
    </source>
</evidence>
<evidence type="ECO:0000313" key="9">
    <source>
        <dbReference type="EMBL" id="RZF35993.1"/>
    </source>
</evidence>
<dbReference type="SUPFAM" id="SSF48726">
    <property type="entry name" value="Immunoglobulin"/>
    <property type="match status" value="1"/>
</dbReference>
<evidence type="ECO:0000259" key="8">
    <source>
        <dbReference type="PROSITE" id="PS50835"/>
    </source>
</evidence>
<dbReference type="SMR" id="A0A482WR54"/>
<dbReference type="Pfam" id="PF13927">
    <property type="entry name" value="Ig_3"/>
    <property type="match status" value="1"/>
</dbReference>
<dbReference type="STRING" id="195883.A0A482WR54"/>
<dbReference type="InterPro" id="IPR013783">
    <property type="entry name" value="Ig-like_fold"/>
</dbReference>
<gene>
    <name evidence="9" type="ORF">LSTR_LSTR005809</name>
</gene>
<dbReference type="Pfam" id="PF13855">
    <property type="entry name" value="LRR_8"/>
    <property type="match status" value="1"/>
</dbReference>
<reference evidence="9 10" key="1">
    <citation type="journal article" date="2017" name="Gigascience">
        <title>Genome sequence of the small brown planthopper, Laodelphax striatellus.</title>
        <authorList>
            <person name="Zhu J."/>
            <person name="Jiang F."/>
            <person name="Wang X."/>
            <person name="Yang P."/>
            <person name="Bao Y."/>
            <person name="Zhao W."/>
            <person name="Wang W."/>
            <person name="Lu H."/>
            <person name="Wang Q."/>
            <person name="Cui N."/>
            <person name="Li J."/>
            <person name="Chen X."/>
            <person name="Luo L."/>
            <person name="Yu J."/>
            <person name="Kang L."/>
            <person name="Cui F."/>
        </authorList>
    </citation>
    <scope>NUCLEOTIDE SEQUENCE [LARGE SCALE GENOMIC DNA]</scope>
    <source>
        <strain evidence="9">Lst14</strain>
    </source>
</reference>
<evidence type="ECO:0000256" key="3">
    <source>
        <dbReference type="ARBA" id="ARBA00022737"/>
    </source>
</evidence>
<feature type="chain" id="PRO_5019714071" description="Ig-like domain-containing protein" evidence="7">
    <location>
        <begin position="19"/>
        <end position="637"/>
    </location>
</feature>
<dbReference type="Gene3D" id="3.80.10.10">
    <property type="entry name" value="Ribonuclease Inhibitor"/>
    <property type="match status" value="2"/>
</dbReference>
<feature type="transmembrane region" description="Helical" evidence="6">
    <location>
        <begin position="377"/>
        <end position="400"/>
    </location>
</feature>
<feature type="signal peptide" evidence="7">
    <location>
        <begin position="1"/>
        <end position="18"/>
    </location>
</feature>
<dbReference type="InterPro" id="IPR007110">
    <property type="entry name" value="Ig-like_dom"/>
</dbReference>
<dbReference type="InterPro" id="IPR000483">
    <property type="entry name" value="Cys-rich_flank_reg_C"/>
</dbReference>
<dbReference type="AlphaFoldDB" id="A0A482WR54"/>
<keyword evidence="3" id="KW-0677">Repeat</keyword>
<proteinExistence type="predicted"/>
<dbReference type="InParanoid" id="A0A482WR54"/>
<dbReference type="GO" id="GO:0071944">
    <property type="term" value="C:cell periphery"/>
    <property type="evidence" value="ECO:0007669"/>
    <property type="project" value="UniProtKB-ARBA"/>
</dbReference>
<keyword evidence="2 7" id="KW-0732">Signal</keyword>
<feature type="region of interest" description="Disordered" evidence="5">
    <location>
        <begin position="446"/>
        <end position="508"/>
    </location>
</feature>
<evidence type="ECO:0000256" key="7">
    <source>
        <dbReference type="SAM" id="SignalP"/>
    </source>
</evidence>
<dbReference type="FunCoup" id="A0A482WR54">
    <property type="interactions" value="213"/>
</dbReference>
<dbReference type="Proteomes" id="UP000291343">
    <property type="component" value="Unassembled WGS sequence"/>
</dbReference>
<name>A0A482WR54_LAOST</name>
<feature type="compositionally biased region" description="Gly residues" evidence="5">
    <location>
        <begin position="579"/>
        <end position="588"/>
    </location>
</feature>
<evidence type="ECO:0000256" key="4">
    <source>
        <dbReference type="ARBA" id="ARBA00023157"/>
    </source>
</evidence>
<organism evidence="9 10">
    <name type="scientific">Laodelphax striatellus</name>
    <name type="common">Small brown planthopper</name>
    <name type="synonym">Delphax striatella</name>
    <dbReference type="NCBI Taxonomy" id="195883"/>
    <lineage>
        <taxon>Eukaryota</taxon>
        <taxon>Metazoa</taxon>
        <taxon>Ecdysozoa</taxon>
        <taxon>Arthropoda</taxon>
        <taxon>Hexapoda</taxon>
        <taxon>Insecta</taxon>
        <taxon>Pterygota</taxon>
        <taxon>Neoptera</taxon>
        <taxon>Paraneoptera</taxon>
        <taxon>Hemiptera</taxon>
        <taxon>Auchenorrhyncha</taxon>
        <taxon>Fulgoroidea</taxon>
        <taxon>Delphacidae</taxon>
        <taxon>Criomorphinae</taxon>
        <taxon>Laodelphax</taxon>
    </lineage>
</organism>
<protein>
    <recommendedName>
        <fullName evidence="8">Ig-like domain-containing protein</fullName>
    </recommendedName>
</protein>
<dbReference type="InterPro" id="IPR036179">
    <property type="entry name" value="Ig-like_dom_sf"/>
</dbReference>
<dbReference type="FunFam" id="3.80.10.10:FF:000082">
    <property type="entry name" value="Leucine-rich repeat-containing 24"/>
    <property type="match status" value="1"/>
</dbReference>
<dbReference type="PROSITE" id="PS50835">
    <property type="entry name" value="IG_LIKE"/>
    <property type="match status" value="1"/>
</dbReference>
<evidence type="ECO:0000256" key="2">
    <source>
        <dbReference type="ARBA" id="ARBA00022729"/>
    </source>
</evidence>
<keyword evidence="6" id="KW-0472">Membrane</keyword>
<dbReference type="InterPro" id="IPR001611">
    <property type="entry name" value="Leu-rich_rpt"/>
</dbReference>
<dbReference type="CDD" id="cd00096">
    <property type="entry name" value="Ig"/>
    <property type="match status" value="1"/>
</dbReference>
<dbReference type="PANTHER" id="PTHR24366:SF136">
    <property type="entry name" value="KEKKON 1, ISOFORM B"/>
    <property type="match status" value="1"/>
</dbReference>
<dbReference type="InterPro" id="IPR003598">
    <property type="entry name" value="Ig_sub2"/>
</dbReference>
<keyword evidence="4" id="KW-1015">Disulfide bond</keyword>
<evidence type="ECO:0000256" key="6">
    <source>
        <dbReference type="SAM" id="Phobius"/>
    </source>
</evidence>
<keyword evidence="6" id="KW-0812">Transmembrane</keyword>